<proteinExistence type="predicted"/>
<organism evidence="3 4">
    <name type="scientific">Proteiniclasticum aestuarii</name>
    <dbReference type="NCBI Taxonomy" id="2817862"/>
    <lineage>
        <taxon>Bacteria</taxon>
        <taxon>Bacillati</taxon>
        <taxon>Bacillota</taxon>
        <taxon>Clostridia</taxon>
        <taxon>Eubacteriales</taxon>
        <taxon>Clostridiaceae</taxon>
        <taxon>Proteiniclasticum</taxon>
    </lineage>
</organism>
<dbReference type="InterPro" id="IPR025436">
    <property type="entry name" value="DUF4179"/>
</dbReference>
<reference evidence="3" key="1">
    <citation type="submission" date="2021-03" db="EMBL/GenBank/DDBJ databases">
        <title>Proteiniclasticum marinus sp. nov., isolated from tidal flat sediment.</title>
        <authorList>
            <person name="Namirimu T."/>
            <person name="Yang J.-A."/>
            <person name="Yang S.-H."/>
            <person name="Kim Y.-J."/>
            <person name="Kwon K.K."/>
        </authorList>
    </citation>
    <scope>NUCLEOTIDE SEQUENCE</scope>
    <source>
        <strain evidence="3">SCR006</strain>
    </source>
</reference>
<feature type="transmembrane region" description="Helical" evidence="1">
    <location>
        <begin position="42"/>
        <end position="60"/>
    </location>
</feature>
<sequence length="458" mass="51953">MNLYEDNLKNLIEENYTEPSALSGVEDRFEKRFGKERRKKRIKISSAVTSLLLVFMFITANTDTAWAESLRKIPVLQELFSFMTFSSNYEDQIEELGLVSDNGEHELYLQYALSDEKEIILYLQFPEYITLEGYDRLKVEVKKVYDLKTGDDYTSSFMPENSAFAESFEHNYLNIMGMLPHGLDMHFPTEMGFVLSASIERRDFTSSQGMEVKSTEDLGEFSFETSLQKMSKTKKSEINETLILAGNNLNIKSLERSPLSADLIVSEDPENAHRITVFEGMLIDTETGAVITDDLSFVSYDTDFHIRSIALGSRSMRNEAHTAELIITGVHLLDKSEEYITIDFDKKTMSPEMEGMESIIGSVGGKSVLTFQIDNVGSNGFTTPFYFNYETKDGEVKPLPYASYSTVGDKSTISYEFEEEIQGTITLQQNGWNDNHYLPLKEPARVLIDIPEAFAPAP</sequence>
<accession>A0A939HBI9</accession>
<gene>
    <name evidence="3" type="ORF">J3A84_09765</name>
</gene>
<evidence type="ECO:0000313" key="3">
    <source>
        <dbReference type="EMBL" id="MBO1265315.1"/>
    </source>
</evidence>
<keyword evidence="4" id="KW-1185">Reference proteome</keyword>
<dbReference type="EMBL" id="JAFNJU010000007">
    <property type="protein sequence ID" value="MBO1265315.1"/>
    <property type="molecule type" value="Genomic_DNA"/>
</dbReference>
<keyword evidence="1" id="KW-0812">Transmembrane</keyword>
<dbReference type="RefSeq" id="WP_207599839.1">
    <property type="nucleotide sequence ID" value="NZ_JAFNJU010000007.1"/>
</dbReference>
<name>A0A939HBI9_9CLOT</name>
<comment type="caution">
    <text evidence="3">The sequence shown here is derived from an EMBL/GenBank/DDBJ whole genome shotgun (WGS) entry which is preliminary data.</text>
</comment>
<evidence type="ECO:0000256" key="1">
    <source>
        <dbReference type="SAM" id="Phobius"/>
    </source>
</evidence>
<dbReference type="AlphaFoldDB" id="A0A939HBI9"/>
<evidence type="ECO:0000313" key="4">
    <source>
        <dbReference type="Proteomes" id="UP000664218"/>
    </source>
</evidence>
<keyword evidence="1" id="KW-1133">Transmembrane helix</keyword>
<evidence type="ECO:0000259" key="2">
    <source>
        <dbReference type="Pfam" id="PF13786"/>
    </source>
</evidence>
<keyword evidence="1" id="KW-0472">Membrane</keyword>
<dbReference type="Proteomes" id="UP000664218">
    <property type="component" value="Unassembled WGS sequence"/>
</dbReference>
<feature type="domain" description="DUF4179" evidence="2">
    <location>
        <begin position="37"/>
        <end position="124"/>
    </location>
</feature>
<dbReference type="Pfam" id="PF13786">
    <property type="entry name" value="DUF4179"/>
    <property type="match status" value="1"/>
</dbReference>
<protein>
    <recommendedName>
        <fullName evidence="2">DUF4179 domain-containing protein</fullName>
    </recommendedName>
</protein>